<organism evidence="1 2">
    <name type="scientific">Dissostichus mawsoni</name>
    <name type="common">Antarctic cod</name>
    <dbReference type="NCBI Taxonomy" id="36200"/>
    <lineage>
        <taxon>Eukaryota</taxon>
        <taxon>Metazoa</taxon>
        <taxon>Chordata</taxon>
        <taxon>Craniata</taxon>
        <taxon>Vertebrata</taxon>
        <taxon>Euteleostomi</taxon>
        <taxon>Actinopterygii</taxon>
        <taxon>Neopterygii</taxon>
        <taxon>Teleostei</taxon>
        <taxon>Neoteleostei</taxon>
        <taxon>Acanthomorphata</taxon>
        <taxon>Eupercaria</taxon>
        <taxon>Perciformes</taxon>
        <taxon>Notothenioidei</taxon>
        <taxon>Nototheniidae</taxon>
        <taxon>Dissostichus</taxon>
    </lineage>
</organism>
<dbReference type="AlphaFoldDB" id="A0A7J5YAS2"/>
<dbReference type="Proteomes" id="UP000518266">
    <property type="component" value="Unassembled WGS sequence"/>
</dbReference>
<evidence type="ECO:0000313" key="1">
    <source>
        <dbReference type="EMBL" id="KAF3846505.1"/>
    </source>
</evidence>
<sequence length="176" mass="19208">MEVPYRVFSLSLPCSQSLEEVAGEGAARGTKEKARTAVAATPQQPPPLIEQGMTHSDDVILPEPQLVVVVSLKVQQSLSPSPSGARNYKKVLMVSLVALHGVVRSQLLERWEKFGYKNEPLNIHTVPVLQCENSQRWSAEGPDSESALQCGASASSSPNSRELRVDFLRRDCLLTA</sequence>
<gene>
    <name evidence="1" type="ORF">F7725_003583</name>
</gene>
<proteinExistence type="predicted"/>
<reference evidence="1 2" key="1">
    <citation type="submission" date="2020-03" db="EMBL/GenBank/DDBJ databases">
        <title>Dissostichus mawsoni Genome sequencing and assembly.</title>
        <authorList>
            <person name="Park H."/>
        </authorList>
    </citation>
    <scope>NUCLEOTIDE SEQUENCE [LARGE SCALE GENOMIC DNA]</scope>
    <source>
        <strain evidence="1">DM0001</strain>
        <tissue evidence="1">Muscle</tissue>
    </source>
</reference>
<name>A0A7J5YAS2_DISMA</name>
<comment type="caution">
    <text evidence="1">The sequence shown here is derived from an EMBL/GenBank/DDBJ whole genome shotgun (WGS) entry which is preliminary data.</text>
</comment>
<evidence type="ECO:0000313" key="2">
    <source>
        <dbReference type="Proteomes" id="UP000518266"/>
    </source>
</evidence>
<dbReference type="EMBL" id="JAAKFY010000014">
    <property type="protein sequence ID" value="KAF3846505.1"/>
    <property type="molecule type" value="Genomic_DNA"/>
</dbReference>
<keyword evidence="2" id="KW-1185">Reference proteome</keyword>
<protein>
    <submittedName>
        <fullName evidence="1">Uncharacterized protein</fullName>
    </submittedName>
</protein>
<accession>A0A7J5YAS2</accession>